<dbReference type="RefSeq" id="WP_240775361.1">
    <property type="nucleotide sequence ID" value="NZ_BAQC01000010.1"/>
</dbReference>
<evidence type="ECO:0000256" key="1">
    <source>
        <dbReference type="SAM" id="MobiDB-lite"/>
    </source>
</evidence>
<evidence type="ECO:0000313" key="3">
    <source>
        <dbReference type="Proteomes" id="UP001062632"/>
    </source>
</evidence>
<comment type="caution">
    <text evidence="2">The sequence shown here is derived from an EMBL/GenBank/DDBJ whole genome shotgun (WGS) entry which is preliminary data.</text>
</comment>
<keyword evidence="3" id="KW-1185">Reference proteome</keyword>
<accession>A0ABQ0QN90</accession>
<gene>
    <name evidence="2" type="ORF">AA106555_0481</name>
</gene>
<sequence length="301" mass="33196">MDMDNSNPSRGKSKAVLPRKRPSLNAENINADLAAAKSIIDMISEEGSSKILDLIRSNPESIYSIIDNISLNKTLEKRRKFLCTSNIMKNGTVDADFEYVGLPQDLQNSSLKKAYDTHLRSLLEKRSDGFAVLFEHLDGHQRPYIVETGCLRVPNNWAGDGQSTFLFDWYARERQGSVFSIDINPASIDSARRACSGTTNTILNDSRPALNALAQNSGRPASLLYLDSFDLDINDPLPSAIHHATEMMAARALIQEGTIICVDDFNVPPLGAGGKGLIVDQFMVSIGAKLLYSGYQKIWKL</sequence>
<dbReference type="Proteomes" id="UP001062632">
    <property type="component" value="Unassembled WGS sequence"/>
</dbReference>
<reference evidence="2 3" key="1">
    <citation type="submission" date="2013-04" db="EMBL/GenBank/DDBJ databases">
        <title>The genome sequencing project of 58 acetic acid bacteria.</title>
        <authorList>
            <person name="Okamoto-Kainuma A."/>
            <person name="Ishikawa M."/>
            <person name="Umino S."/>
            <person name="Koizumi Y."/>
            <person name="Shiwa Y."/>
            <person name="Yoshikawa H."/>
            <person name="Matsutani M."/>
            <person name="Matsushita K."/>
        </authorList>
    </citation>
    <scope>NUCLEOTIDE SEQUENCE [LARGE SCALE GENOMIC DNA]</scope>
    <source>
        <strain evidence="2 3">NBRC 106555</strain>
    </source>
</reference>
<feature type="region of interest" description="Disordered" evidence="1">
    <location>
        <begin position="1"/>
        <end position="21"/>
    </location>
</feature>
<protein>
    <recommendedName>
        <fullName evidence="4">Methyltransferase</fullName>
    </recommendedName>
</protein>
<dbReference type="SUPFAM" id="SSF53335">
    <property type="entry name" value="S-adenosyl-L-methionine-dependent methyltransferases"/>
    <property type="match status" value="1"/>
</dbReference>
<feature type="compositionally biased region" description="Basic residues" evidence="1">
    <location>
        <begin position="11"/>
        <end position="21"/>
    </location>
</feature>
<name>A0ABQ0QN90_9PROT</name>
<proteinExistence type="predicted"/>
<dbReference type="EMBL" id="BAQC01000010">
    <property type="protein sequence ID" value="GBR51241.1"/>
    <property type="molecule type" value="Genomic_DNA"/>
</dbReference>
<feature type="compositionally biased region" description="Polar residues" evidence="1">
    <location>
        <begin position="1"/>
        <end position="10"/>
    </location>
</feature>
<evidence type="ECO:0000313" key="2">
    <source>
        <dbReference type="EMBL" id="GBR51241.1"/>
    </source>
</evidence>
<organism evidence="2 3">
    <name type="scientific">Neokomagataea thailandica NBRC 106555</name>
    <dbReference type="NCBI Taxonomy" id="1223520"/>
    <lineage>
        <taxon>Bacteria</taxon>
        <taxon>Pseudomonadati</taxon>
        <taxon>Pseudomonadota</taxon>
        <taxon>Alphaproteobacteria</taxon>
        <taxon>Acetobacterales</taxon>
        <taxon>Acetobacteraceae</taxon>
        <taxon>Neokomagataea</taxon>
    </lineage>
</organism>
<dbReference type="Gene3D" id="3.40.50.150">
    <property type="entry name" value="Vaccinia Virus protein VP39"/>
    <property type="match status" value="1"/>
</dbReference>
<dbReference type="InterPro" id="IPR029063">
    <property type="entry name" value="SAM-dependent_MTases_sf"/>
</dbReference>
<evidence type="ECO:0008006" key="4">
    <source>
        <dbReference type="Google" id="ProtNLM"/>
    </source>
</evidence>